<gene>
    <name evidence="9" type="ORF">KP509_06G039500</name>
</gene>
<organism evidence="9 10">
    <name type="scientific">Ceratopteris richardii</name>
    <name type="common">Triangle waterfern</name>
    <dbReference type="NCBI Taxonomy" id="49495"/>
    <lineage>
        <taxon>Eukaryota</taxon>
        <taxon>Viridiplantae</taxon>
        <taxon>Streptophyta</taxon>
        <taxon>Embryophyta</taxon>
        <taxon>Tracheophyta</taxon>
        <taxon>Polypodiopsida</taxon>
        <taxon>Polypodiidae</taxon>
        <taxon>Polypodiales</taxon>
        <taxon>Pteridineae</taxon>
        <taxon>Pteridaceae</taxon>
        <taxon>Parkerioideae</taxon>
        <taxon>Ceratopteris</taxon>
    </lineage>
</organism>
<keyword evidence="10" id="KW-1185">Reference proteome</keyword>
<dbReference type="Gene3D" id="2.30.31.10">
    <property type="entry name" value="Transcriptional Coactivator Pc4, Chain A"/>
    <property type="match status" value="1"/>
</dbReference>
<dbReference type="AlphaFoldDB" id="A0A8T2ULZ0"/>
<dbReference type="FunFam" id="2.30.31.10:FF:000011">
    <property type="entry name" value="RNA polymerase II transcriptional coactivator KELP"/>
    <property type="match status" value="1"/>
</dbReference>
<feature type="region of interest" description="Disordered" evidence="7">
    <location>
        <begin position="1"/>
        <end position="32"/>
    </location>
</feature>
<dbReference type="GO" id="GO:0003713">
    <property type="term" value="F:transcription coactivator activity"/>
    <property type="evidence" value="ECO:0007669"/>
    <property type="project" value="InterPro"/>
</dbReference>
<comment type="caution">
    <text evidence="9">The sequence shown here is derived from an EMBL/GenBank/DDBJ whole genome shotgun (WGS) entry which is preliminary data.</text>
</comment>
<evidence type="ECO:0000256" key="5">
    <source>
        <dbReference type="ARBA" id="ARBA00023163"/>
    </source>
</evidence>
<dbReference type="InterPro" id="IPR045125">
    <property type="entry name" value="Sub1/Tcp4-like"/>
</dbReference>
<proteinExistence type="inferred from homology"/>
<reference evidence="9" key="1">
    <citation type="submission" date="2021-08" db="EMBL/GenBank/DDBJ databases">
        <title>WGS assembly of Ceratopteris richardii.</title>
        <authorList>
            <person name="Marchant D.B."/>
            <person name="Chen G."/>
            <person name="Jenkins J."/>
            <person name="Shu S."/>
            <person name="Leebens-Mack J."/>
            <person name="Grimwood J."/>
            <person name="Schmutz J."/>
            <person name="Soltis P."/>
            <person name="Soltis D."/>
            <person name="Chen Z.-H."/>
        </authorList>
    </citation>
    <scope>NUCLEOTIDE SEQUENCE</scope>
    <source>
        <strain evidence="9">Whitten #5841</strain>
        <tissue evidence="9">Leaf</tissue>
    </source>
</reference>
<dbReference type="GO" id="GO:0003677">
    <property type="term" value="F:DNA binding"/>
    <property type="evidence" value="ECO:0007669"/>
    <property type="project" value="UniProtKB-KW"/>
</dbReference>
<comment type="similarity">
    <text evidence="2">Belongs to the transcriptional coactivator PC4 family.</text>
</comment>
<evidence type="ECO:0000256" key="7">
    <source>
        <dbReference type="SAM" id="MobiDB-lite"/>
    </source>
</evidence>
<accession>A0A8T2ULZ0</accession>
<protein>
    <recommendedName>
        <fullName evidence="8">Transcriptional coactivator p15 (PC4) C-terminal domain-containing protein</fullName>
    </recommendedName>
</protein>
<evidence type="ECO:0000256" key="3">
    <source>
        <dbReference type="ARBA" id="ARBA00023015"/>
    </source>
</evidence>
<evidence type="ECO:0000256" key="1">
    <source>
        <dbReference type="ARBA" id="ARBA00004123"/>
    </source>
</evidence>
<keyword evidence="4" id="KW-0238">DNA-binding</keyword>
<evidence type="ECO:0000259" key="8">
    <source>
        <dbReference type="Pfam" id="PF02229"/>
    </source>
</evidence>
<sequence length="101" mass="11384">MPRWGKGRAKDDSDGSGDERPTKKAAKSDDDTDGITICELSAHRKVTVRSFKGKVFVDIREFYNKDGKELPGKKGISLSIDQWEVLRDNIEEIDRAVKESD</sequence>
<keyword evidence="3" id="KW-0805">Transcription regulation</keyword>
<evidence type="ECO:0000256" key="2">
    <source>
        <dbReference type="ARBA" id="ARBA00009001"/>
    </source>
</evidence>
<dbReference type="EMBL" id="CM035411">
    <property type="protein sequence ID" value="KAH7434887.1"/>
    <property type="molecule type" value="Genomic_DNA"/>
</dbReference>
<evidence type="ECO:0000313" key="9">
    <source>
        <dbReference type="EMBL" id="KAH7434886.1"/>
    </source>
</evidence>
<dbReference type="InterPro" id="IPR003173">
    <property type="entry name" value="PC4_C"/>
</dbReference>
<evidence type="ECO:0000313" key="10">
    <source>
        <dbReference type="Proteomes" id="UP000825935"/>
    </source>
</evidence>
<dbReference type="OrthoDB" id="2505440at2759"/>
<dbReference type="EMBL" id="CM035411">
    <property type="protein sequence ID" value="KAH7434886.1"/>
    <property type="molecule type" value="Genomic_DNA"/>
</dbReference>
<dbReference type="Pfam" id="PF02229">
    <property type="entry name" value="PC4"/>
    <property type="match status" value="1"/>
</dbReference>
<dbReference type="SUPFAM" id="SSF54447">
    <property type="entry name" value="ssDNA-binding transcriptional regulator domain"/>
    <property type="match status" value="1"/>
</dbReference>
<name>A0A8T2ULZ0_CERRI</name>
<dbReference type="Proteomes" id="UP000825935">
    <property type="component" value="Chromosome 6"/>
</dbReference>
<dbReference type="GO" id="GO:0005634">
    <property type="term" value="C:nucleus"/>
    <property type="evidence" value="ECO:0007669"/>
    <property type="project" value="UniProtKB-SubCell"/>
</dbReference>
<keyword evidence="5" id="KW-0804">Transcription</keyword>
<dbReference type="OMA" id="TMDQWNV"/>
<comment type="subcellular location">
    <subcellularLocation>
        <location evidence="1">Nucleus</location>
    </subcellularLocation>
</comment>
<keyword evidence="6" id="KW-0539">Nucleus</keyword>
<dbReference type="PANTHER" id="PTHR13215">
    <property type="entry name" value="RNA POLYMERASE II TRANSCRIPTIONAL COACTIVATOR"/>
    <property type="match status" value="1"/>
</dbReference>
<dbReference type="InterPro" id="IPR009044">
    <property type="entry name" value="ssDNA-bd_transcriptional_reg"/>
</dbReference>
<evidence type="ECO:0000256" key="6">
    <source>
        <dbReference type="ARBA" id="ARBA00023242"/>
    </source>
</evidence>
<evidence type="ECO:0000256" key="4">
    <source>
        <dbReference type="ARBA" id="ARBA00023125"/>
    </source>
</evidence>
<dbReference type="GO" id="GO:0060261">
    <property type="term" value="P:positive regulation of transcription initiation by RNA polymerase II"/>
    <property type="evidence" value="ECO:0007669"/>
    <property type="project" value="InterPro"/>
</dbReference>
<feature type="domain" description="Transcriptional coactivator p15 (PC4) C-terminal" evidence="8">
    <location>
        <begin position="38"/>
        <end position="89"/>
    </location>
</feature>
<feature type="compositionally biased region" description="Basic and acidic residues" evidence="7">
    <location>
        <begin position="8"/>
        <end position="29"/>
    </location>
</feature>